<evidence type="ECO:0000313" key="7">
    <source>
        <dbReference type="Proteomes" id="UP000001822"/>
    </source>
</evidence>
<dbReference type="EC" id="2.1.1.-" evidence="6"/>
<dbReference type="AlphaFoldDB" id="A0A6N4SVB2"/>
<keyword evidence="5" id="KW-0949">S-adenosyl-L-methionine</keyword>
<reference evidence="6 7" key="1">
    <citation type="journal article" date="2007" name="Appl. Environ. Microbiol.">
        <title>Genome sequence of the cellulolytic gliding bacterium Cytophaga hutchinsonii.</title>
        <authorList>
            <person name="Xie G."/>
            <person name="Bruce D.C."/>
            <person name="Challacombe J.F."/>
            <person name="Chertkov O."/>
            <person name="Detter J.C."/>
            <person name="Gilna P."/>
            <person name="Han C.S."/>
            <person name="Lucas S."/>
            <person name="Misra M."/>
            <person name="Myers G.L."/>
            <person name="Richardson P."/>
            <person name="Tapia R."/>
            <person name="Thayer N."/>
            <person name="Thompson L.S."/>
            <person name="Brettin T.S."/>
            <person name="Henrissat B."/>
            <person name="Wilson D.B."/>
            <person name="McBride M.J."/>
        </authorList>
    </citation>
    <scope>NUCLEOTIDE SEQUENCE [LARGE SCALE GENOMIC DNA]</scope>
    <source>
        <strain evidence="7">ATCC 33406 / DSM 1761 / CIP 103989 / NBRC 15051 / NCIMB 9469 / D465</strain>
    </source>
</reference>
<keyword evidence="6" id="KW-0687">Ribonucleoprotein</keyword>
<evidence type="ECO:0000256" key="4">
    <source>
        <dbReference type="ARBA" id="ARBA00022679"/>
    </source>
</evidence>
<dbReference type="InterPro" id="IPR050078">
    <property type="entry name" value="Ribosomal_L11_MeTrfase_PrmA"/>
</dbReference>
<evidence type="ECO:0000256" key="5">
    <source>
        <dbReference type="ARBA" id="ARBA00022691"/>
    </source>
</evidence>
<dbReference type="PANTHER" id="PTHR43648">
    <property type="entry name" value="ELECTRON TRANSFER FLAVOPROTEIN BETA SUBUNIT LYSINE METHYLTRANSFERASE"/>
    <property type="match status" value="1"/>
</dbReference>
<keyword evidence="2" id="KW-0963">Cytoplasm</keyword>
<proteinExistence type="inferred from homology"/>
<evidence type="ECO:0000256" key="3">
    <source>
        <dbReference type="ARBA" id="ARBA00022603"/>
    </source>
</evidence>
<dbReference type="Proteomes" id="UP000001822">
    <property type="component" value="Chromosome"/>
</dbReference>
<dbReference type="InterPro" id="IPR004498">
    <property type="entry name" value="Ribosomal_PrmA_MeTrfase"/>
</dbReference>
<dbReference type="PANTHER" id="PTHR43648:SF1">
    <property type="entry name" value="ELECTRON TRANSFER FLAVOPROTEIN BETA SUBUNIT LYSINE METHYLTRANSFERASE"/>
    <property type="match status" value="1"/>
</dbReference>
<dbReference type="GO" id="GO:0008276">
    <property type="term" value="F:protein methyltransferase activity"/>
    <property type="evidence" value="ECO:0007669"/>
    <property type="project" value="InterPro"/>
</dbReference>
<comment type="similarity">
    <text evidence="1">Belongs to the methyltransferase superfamily. PrmA family.</text>
</comment>
<keyword evidence="4 6" id="KW-0808">Transferase</keyword>
<dbReference type="GO" id="GO:0005840">
    <property type="term" value="C:ribosome"/>
    <property type="evidence" value="ECO:0007669"/>
    <property type="project" value="UniProtKB-KW"/>
</dbReference>
<dbReference type="Gene3D" id="3.40.50.150">
    <property type="entry name" value="Vaccinia Virus protein VP39"/>
    <property type="match status" value="1"/>
</dbReference>
<name>A0A6N4SVB2_CYTH3</name>
<gene>
    <name evidence="6" type="primary">prmA</name>
    <name evidence="6" type="ordered locus">CHU_3276</name>
</gene>
<dbReference type="SUPFAM" id="SSF53335">
    <property type="entry name" value="S-adenosyl-L-methionine-dependent methyltransferases"/>
    <property type="match status" value="1"/>
</dbReference>
<protein>
    <submittedName>
        <fullName evidence="6">[LSU ribosomal protein L11P]-lysine N-methyltransferase</fullName>
        <ecNumber evidence="6">2.1.1.-</ecNumber>
    </submittedName>
</protein>
<evidence type="ECO:0000313" key="6">
    <source>
        <dbReference type="EMBL" id="ABG60515.1"/>
    </source>
</evidence>
<dbReference type="PIRSF" id="PIRSF000401">
    <property type="entry name" value="RPL11_MTase"/>
    <property type="match status" value="1"/>
</dbReference>
<dbReference type="CDD" id="cd02440">
    <property type="entry name" value="AdoMet_MTases"/>
    <property type="match status" value="1"/>
</dbReference>
<dbReference type="EMBL" id="CP000383">
    <property type="protein sequence ID" value="ABG60515.1"/>
    <property type="molecule type" value="Genomic_DNA"/>
</dbReference>
<keyword evidence="7" id="KW-1185">Reference proteome</keyword>
<keyword evidence="3 6" id="KW-0489">Methyltransferase</keyword>
<dbReference type="NCBIfam" id="NF001785">
    <property type="entry name" value="PRK00517.2-2"/>
    <property type="match status" value="1"/>
</dbReference>
<evidence type="ECO:0000256" key="2">
    <source>
        <dbReference type="ARBA" id="ARBA00022490"/>
    </source>
</evidence>
<accession>A0A6N4SVB2</accession>
<dbReference type="KEGG" id="chu:CHU_3276"/>
<dbReference type="InterPro" id="IPR029063">
    <property type="entry name" value="SAM-dependent_MTases_sf"/>
</dbReference>
<dbReference type="Pfam" id="PF06325">
    <property type="entry name" value="PrmA"/>
    <property type="match status" value="1"/>
</dbReference>
<organism evidence="6 7">
    <name type="scientific">Cytophaga hutchinsonii (strain ATCC 33406 / DSM 1761 / CIP 103989 / NBRC 15051 / NCIMB 9469 / D465)</name>
    <dbReference type="NCBI Taxonomy" id="269798"/>
    <lineage>
        <taxon>Bacteria</taxon>
        <taxon>Pseudomonadati</taxon>
        <taxon>Bacteroidota</taxon>
        <taxon>Cytophagia</taxon>
        <taxon>Cytophagales</taxon>
        <taxon>Cytophagaceae</taxon>
        <taxon>Cytophaga</taxon>
    </lineage>
</organism>
<evidence type="ECO:0000256" key="1">
    <source>
        <dbReference type="ARBA" id="ARBA00009741"/>
    </source>
</evidence>
<keyword evidence="6" id="KW-0689">Ribosomal protein</keyword>
<sequence length="279" mass="31956">MFLMDQYIKVDITVEENEQERIMAELLAIGFDSFAEHANMLEAYVEKSAFSEADLKEVLHEVNPAYTYTFAEMPNINWNEEWEKNFDPLVIANQCYVRASFHAERPEFQYEVVINPKMSFGTGHHATTSLMLEYELETDLQDKIMIDAGCGTGILSILAQKKGAKKIYAFDIEDWAFENLIENCNLNGCDRIQTGQGTITEIISAAIQVDILLANINKNVLLAEMDEYNKRLLPNGLLFLSGFYEEDITDILTRAEDAGFKKESFKVKDRWVSMKLIKK</sequence>
<dbReference type="GO" id="GO:0032259">
    <property type="term" value="P:methylation"/>
    <property type="evidence" value="ECO:0007669"/>
    <property type="project" value="UniProtKB-KW"/>
</dbReference>